<proteinExistence type="predicted"/>
<keyword evidence="7" id="KW-1185">Reference proteome</keyword>
<keyword evidence="5" id="KW-0472">Membrane</keyword>
<evidence type="ECO:0000313" key="6">
    <source>
        <dbReference type="EMBL" id="KAK9892295.1"/>
    </source>
</evidence>
<dbReference type="Pfam" id="PF08395">
    <property type="entry name" value="7tm_7"/>
    <property type="match status" value="1"/>
</dbReference>
<evidence type="ECO:0000256" key="2">
    <source>
        <dbReference type="ARBA" id="ARBA00022475"/>
    </source>
</evidence>
<gene>
    <name evidence="6" type="ORF">WA026_019099</name>
</gene>
<dbReference type="Proteomes" id="UP001431783">
    <property type="component" value="Unassembled WGS sequence"/>
</dbReference>
<keyword evidence="3" id="KW-0812">Transmembrane</keyword>
<evidence type="ECO:0000313" key="7">
    <source>
        <dbReference type="Proteomes" id="UP001431783"/>
    </source>
</evidence>
<dbReference type="InterPro" id="IPR013604">
    <property type="entry name" value="7TM_chemorcpt"/>
</dbReference>
<keyword evidence="4" id="KW-1133">Transmembrane helix</keyword>
<evidence type="ECO:0000256" key="5">
    <source>
        <dbReference type="ARBA" id="ARBA00023136"/>
    </source>
</evidence>
<dbReference type="GO" id="GO:0005886">
    <property type="term" value="C:plasma membrane"/>
    <property type="evidence" value="ECO:0007669"/>
    <property type="project" value="UniProtKB-SubCell"/>
</dbReference>
<keyword evidence="2" id="KW-1003">Cell membrane</keyword>
<dbReference type="AlphaFoldDB" id="A0AAW1VID5"/>
<dbReference type="GO" id="GO:0050909">
    <property type="term" value="P:sensory perception of taste"/>
    <property type="evidence" value="ECO:0007669"/>
    <property type="project" value="InterPro"/>
</dbReference>
<name>A0AAW1VID5_9CUCU</name>
<evidence type="ECO:0000256" key="4">
    <source>
        <dbReference type="ARBA" id="ARBA00022989"/>
    </source>
</evidence>
<protein>
    <recommendedName>
        <fullName evidence="8">Gustatory receptor</fullName>
    </recommendedName>
</protein>
<evidence type="ECO:0000256" key="1">
    <source>
        <dbReference type="ARBA" id="ARBA00004651"/>
    </source>
</evidence>
<reference evidence="6 7" key="1">
    <citation type="submission" date="2023-03" db="EMBL/GenBank/DDBJ databases">
        <title>Genome insight into feeding habits of ladybird beetles.</title>
        <authorList>
            <person name="Li H.-S."/>
            <person name="Huang Y.-H."/>
            <person name="Pang H."/>
        </authorList>
    </citation>
    <scope>NUCLEOTIDE SEQUENCE [LARGE SCALE GENOMIC DNA]</scope>
    <source>
        <strain evidence="6">SYSU_2023b</strain>
        <tissue evidence="6">Whole body</tissue>
    </source>
</reference>
<accession>A0AAW1VID5</accession>
<sequence length="97" mass="10759">MVALAHECSSAVKEGKLLVATCLSYSNRLSLKQRIYEAEKFEKYISILCHQAETRLPQFSAGGFFAIDYTMLTMVGGSLTTNMVIVLQFIQGNSKIC</sequence>
<dbReference type="EMBL" id="JARQZJ010000133">
    <property type="protein sequence ID" value="KAK9892295.1"/>
    <property type="molecule type" value="Genomic_DNA"/>
</dbReference>
<evidence type="ECO:0008006" key="8">
    <source>
        <dbReference type="Google" id="ProtNLM"/>
    </source>
</evidence>
<comment type="subcellular location">
    <subcellularLocation>
        <location evidence="1">Cell membrane</location>
        <topology evidence="1">Multi-pass membrane protein</topology>
    </subcellularLocation>
</comment>
<organism evidence="6 7">
    <name type="scientific">Henosepilachna vigintioctopunctata</name>
    <dbReference type="NCBI Taxonomy" id="420089"/>
    <lineage>
        <taxon>Eukaryota</taxon>
        <taxon>Metazoa</taxon>
        <taxon>Ecdysozoa</taxon>
        <taxon>Arthropoda</taxon>
        <taxon>Hexapoda</taxon>
        <taxon>Insecta</taxon>
        <taxon>Pterygota</taxon>
        <taxon>Neoptera</taxon>
        <taxon>Endopterygota</taxon>
        <taxon>Coleoptera</taxon>
        <taxon>Polyphaga</taxon>
        <taxon>Cucujiformia</taxon>
        <taxon>Coccinelloidea</taxon>
        <taxon>Coccinellidae</taxon>
        <taxon>Epilachninae</taxon>
        <taxon>Epilachnini</taxon>
        <taxon>Henosepilachna</taxon>
    </lineage>
</organism>
<evidence type="ECO:0000256" key="3">
    <source>
        <dbReference type="ARBA" id="ARBA00022692"/>
    </source>
</evidence>
<comment type="caution">
    <text evidence="6">The sequence shown here is derived from an EMBL/GenBank/DDBJ whole genome shotgun (WGS) entry which is preliminary data.</text>
</comment>